<dbReference type="EMBL" id="MTYJ01000453">
    <property type="protein sequence ID" value="OWA54754.1"/>
    <property type="molecule type" value="Genomic_DNA"/>
</dbReference>
<protein>
    <recommendedName>
        <fullName evidence="4">LRRNT domain-containing protein</fullName>
    </recommendedName>
</protein>
<evidence type="ECO:0000256" key="1">
    <source>
        <dbReference type="SAM" id="SignalP"/>
    </source>
</evidence>
<name>A0A9X6RNN2_HYPEX</name>
<sequence length="114" mass="12534">MSYSLATIFCVCALSLAKAQTSSPPTILNCTSTTIAGEYTQTLCDHGAWPTTIDPIIDVSTNYLDIKHTSATAESLRPLQRLPRLSSLRLENFLVYDASGTLVDFPLQNFTRTF</sequence>
<comment type="caution">
    <text evidence="2">The sequence shown here is derived from an EMBL/GenBank/DDBJ whole genome shotgun (WGS) entry which is preliminary data.</text>
</comment>
<feature type="chain" id="PRO_5040822286" description="LRRNT domain-containing protein" evidence="1">
    <location>
        <begin position="20"/>
        <end position="114"/>
    </location>
</feature>
<keyword evidence="3" id="KW-1185">Reference proteome</keyword>
<reference evidence="3" key="1">
    <citation type="submission" date="2017-01" db="EMBL/GenBank/DDBJ databases">
        <title>Comparative genomics of anhydrobiosis in the tardigrade Hypsibius dujardini.</title>
        <authorList>
            <person name="Yoshida Y."/>
            <person name="Koutsovoulos G."/>
            <person name="Laetsch D."/>
            <person name="Stevens L."/>
            <person name="Kumar S."/>
            <person name="Horikawa D."/>
            <person name="Ishino K."/>
            <person name="Komine S."/>
            <person name="Tomita M."/>
            <person name="Blaxter M."/>
            <person name="Arakawa K."/>
        </authorList>
    </citation>
    <scope>NUCLEOTIDE SEQUENCE [LARGE SCALE GENOMIC DNA]</scope>
    <source>
        <strain evidence="3">Z151</strain>
    </source>
</reference>
<proteinExistence type="predicted"/>
<dbReference type="Proteomes" id="UP000192578">
    <property type="component" value="Unassembled WGS sequence"/>
</dbReference>
<feature type="signal peptide" evidence="1">
    <location>
        <begin position="1"/>
        <end position="19"/>
    </location>
</feature>
<dbReference type="AlphaFoldDB" id="A0A9X6RNN2"/>
<keyword evidence="1" id="KW-0732">Signal</keyword>
<organism evidence="2 3">
    <name type="scientific">Hypsibius exemplaris</name>
    <name type="common">Freshwater tardigrade</name>
    <dbReference type="NCBI Taxonomy" id="2072580"/>
    <lineage>
        <taxon>Eukaryota</taxon>
        <taxon>Metazoa</taxon>
        <taxon>Ecdysozoa</taxon>
        <taxon>Tardigrada</taxon>
        <taxon>Eutardigrada</taxon>
        <taxon>Parachela</taxon>
        <taxon>Hypsibioidea</taxon>
        <taxon>Hypsibiidae</taxon>
        <taxon>Hypsibius</taxon>
    </lineage>
</organism>
<evidence type="ECO:0000313" key="2">
    <source>
        <dbReference type="EMBL" id="OWA54754.1"/>
    </source>
</evidence>
<evidence type="ECO:0008006" key="4">
    <source>
        <dbReference type="Google" id="ProtNLM"/>
    </source>
</evidence>
<accession>A0A9X6RNN2</accession>
<gene>
    <name evidence="2" type="ORF">BV898_19153</name>
</gene>
<evidence type="ECO:0000313" key="3">
    <source>
        <dbReference type="Proteomes" id="UP000192578"/>
    </source>
</evidence>